<dbReference type="PANTHER" id="PTHR11211:SF40">
    <property type="entry name" value="MIRROR, ISOFORM C"/>
    <property type="match status" value="1"/>
</dbReference>
<evidence type="ECO:0000313" key="10">
    <source>
        <dbReference type="WBParaSite" id="maker-uti_cns_0016716-snap-gene-0.2-mRNA-1"/>
    </source>
</evidence>
<dbReference type="GO" id="GO:0000981">
    <property type="term" value="F:DNA-binding transcription factor activity, RNA polymerase II-specific"/>
    <property type="evidence" value="ECO:0007669"/>
    <property type="project" value="InterPro"/>
</dbReference>
<evidence type="ECO:0000259" key="8">
    <source>
        <dbReference type="PROSITE" id="PS50071"/>
    </source>
</evidence>
<evidence type="ECO:0000256" key="2">
    <source>
        <dbReference type="ARBA" id="ARBA00008446"/>
    </source>
</evidence>
<dbReference type="InterPro" id="IPR001356">
    <property type="entry name" value="HD"/>
</dbReference>
<dbReference type="GO" id="GO:0000978">
    <property type="term" value="F:RNA polymerase II cis-regulatory region sequence-specific DNA binding"/>
    <property type="evidence" value="ECO:0007669"/>
    <property type="project" value="TreeGrafter"/>
</dbReference>
<evidence type="ECO:0000256" key="4">
    <source>
        <dbReference type="ARBA" id="ARBA00023155"/>
    </source>
</evidence>
<evidence type="ECO:0000256" key="6">
    <source>
        <dbReference type="PROSITE-ProRule" id="PRU00108"/>
    </source>
</evidence>
<feature type="compositionally biased region" description="Low complexity" evidence="7">
    <location>
        <begin position="25"/>
        <end position="35"/>
    </location>
</feature>
<dbReference type="Pfam" id="PF05920">
    <property type="entry name" value="Homeobox_KN"/>
    <property type="match status" value="1"/>
</dbReference>
<sequence length="301" mass="32194">VPQALPPPPIATSTPACSAAMTDSQQQQPMQAAMQGPPPTWAYAHPALMPLDPQTESLAENWRQFQQAAQNYNLDPHLLAIYGGSFAAGRADLAGQRRKNATRETTGVLKAWLNEHKKNPYPTKGEKIMLAIITTMTLTQVSTWFANARRRLKKENKMTWAPRNRGDDAPSSGGGGGGGGSSADNNTFDQDDDDPEDIPDDGDDLAELDGALATRGRTNDGLKRRAELEFNVVEKRERLEGTQTLQQPQQPPAGSKPRIWSIVDTATKAEPPKSSSASSNAANAAAAAAAANAWLSGAKLS</sequence>
<evidence type="ECO:0000256" key="3">
    <source>
        <dbReference type="ARBA" id="ARBA00023125"/>
    </source>
</evidence>
<reference evidence="10" key="1">
    <citation type="submission" date="2016-11" db="UniProtKB">
        <authorList>
            <consortium name="WormBaseParasite"/>
        </authorList>
    </citation>
    <scope>IDENTIFICATION</scope>
</reference>
<feature type="compositionally biased region" description="Acidic residues" evidence="7">
    <location>
        <begin position="189"/>
        <end position="206"/>
    </location>
</feature>
<feature type="region of interest" description="Disordered" evidence="7">
    <location>
        <begin position="155"/>
        <end position="206"/>
    </location>
</feature>
<dbReference type="GO" id="GO:0048468">
    <property type="term" value="P:cell development"/>
    <property type="evidence" value="ECO:0007669"/>
    <property type="project" value="TreeGrafter"/>
</dbReference>
<dbReference type="PROSITE" id="PS00027">
    <property type="entry name" value="HOMEOBOX_1"/>
    <property type="match status" value="1"/>
</dbReference>
<keyword evidence="3 6" id="KW-0238">DNA-binding</keyword>
<feature type="compositionally biased region" description="Polar residues" evidence="7">
    <location>
        <begin position="11"/>
        <end position="24"/>
    </location>
</feature>
<dbReference type="SMART" id="SM00389">
    <property type="entry name" value="HOX"/>
    <property type="match status" value="1"/>
</dbReference>
<name>A0A1I8IV93_9PLAT</name>
<evidence type="ECO:0000256" key="5">
    <source>
        <dbReference type="ARBA" id="ARBA00023242"/>
    </source>
</evidence>
<dbReference type="FunFam" id="1.10.10.60:FF:000003">
    <property type="entry name" value="Iroquois-class homeobox protein IRX"/>
    <property type="match status" value="1"/>
</dbReference>
<evidence type="ECO:0000256" key="7">
    <source>
        <dbReference type="SAM" id="MobiDB-lite"/>
    </source>
</evidence>
<protein>
    <submittedName>
        <fullName evidence="10">Homeobox domain-containing protein</fullName>
    </submittedName>
</protein>
<feature type="compositionally biased region" description="Low complexity" evidence="7">
    <location>
        <begin position="274"/>
        <end position="290"/>
    </location>
</feature>
<feature type="region of interest" description="Disordered" evidence="7">
    <location>
        <begin position="236"/>
        <end position="290"/>
    </location>
</feature>
<dbReference type="GO" id="GO:0030182">
    <property type="term" value="P:neuron differentiation"/>
    <property type="evidence" value="ECO:0007669"/>
    <property type="project" value="TreeGrafter"/>
</dbReference>
<feature type="compositionally biased region" description="Gly residues" evidence="7">
    <location>
        <begin position="172"/>
        <end position="181"/>
    </location>
</feature>
<feature type="domain" description="Homeobox" evidence="8">
    <location>
        <begin position="92"/>
        <end position="155"/>
    </location>
</feature>
<organism evidence="9 10">
    <name type="scientific">Macrostomum lignano</name>
    <dbReference type="NCBI Taxonomy" id="282301"/>
    <lineage>
        <taxon>Eukaryota</taxon>
        <taxon>Metazoa</taxon>
        <taxon>Spiralia</taxon>
        <taxon>Lophotrochozoa</taxon>
        <taxon>Platyhelminthes</taxon>
        <taxon>Rhabditophora</taxon>
        <taxon>Macrostomorpha</taxon>
        <taxon>Macrostomida</taxon>
        <taxon>Macrostomidae</taxon>
        <taxon>Macrostomum</taxon>
    </lineage>
</organism>
<dbReference type="Gene3D" id="1.10.10.60">
    <property type="entry name" value="Homeodomain-like"/>
    <property type="match status" value="1"/>
</dbReference>
<dbReference type="WBParaSite" id="maker-uti_cns_0016716-snap-gene-0.2-mRNA-1">
    <property type="protein sequence ID" value="maker-uti_cns_0016716-snap-gene-0.2-mRNA-1"/>
    <property type="gene ID" value="maker-uti_cns_0016716-snap-gene-0.2"/>
</dbReference>
<dbReference type="SUPFAM" id="SSF46689">
    <property type="entry name" value="Homeodomain-like"/>
    <property type="match status" value="1"/>
</dbReference>
<dbReference type="InterPro" id="IPR008422">
    <property type="entry name" value="KN_HD"/>
</dbReference>
<feature type="compositionally biased region" description="Pro residues" evidence="7">
    <location>
        <begin position="1"/>
        <end position="10"/>
    </location>
</feature>
<keyword evidence="5 6" id="KW-0539">Nucleus</keyword>
<dbReference type="AlphaFoldDB" id="A0A1I8IV93"/>
<dbReference type="Proteomes" id="UP000095280">
    <property type="component" value="Unplaced"/>
</dbReference>
<dbReference type="InterPro" id="IPR017970">
    <property type="entry name" value="Homeobox_CS"/>
</dbReference>
<dbReference type="CDD" id="cd00086">
    <property type="entry name" value="homeodomain"/>
    <property type="match status" value="1"/>
</dbReference>
<proteinExistence type="inferred from homology"/>
<comment type="similarity">
    <text evidence="2">Belongs to the TALE/IRO homeobox family.</text>
</comment>
<comment type="subcellular location">
    <subcellularLocation>
        <location evidence="1 6">Nucleus</location>
    </subcellularLocation>
</comment>
<evidence type="ECO:0000256" key="1">
    <source>
        <dbReference type="ARBA" id="ARBA00004123"/>
    </source>
</evidence>
<dbReference type="PROSITE" id="PS50071">
    <property type="entry name" value="HOMEOBOX_2"/>
    <property type="match status" value="1"/>
</dbReference>
<dbReference type="InterPro" id="IPR009057">
    <property type="entry name" value="Homeodomain-like_sf"/>
</dbReference>
<dbReference type="PANTHER" id="PTHR11211">
    <property type="entry name" value="IROQUOIS-CLASS HOMEODOMAIN PROTEIN IRX"/>
    <property type="match status" value="1"/>
</dbReference>
<keyword evidence="4 6" id="KW-0371">Homeobox</keyword>
<keyword evidence="9" id="KW-1185">Reference proteome</keyword>
<dbReference type="GO" id="GO:0005634">
    <property type="term" value="C:nucleus"/>
    <property type="evidence" value="ECO:0007669"/>
    <property type="project" value="UniProtKB-SubCell"/>
</dbReference>
<evidence type="ECO:0000313" key="9">
    <source>
        <dbReference type="Proteomes" id="UP000095280"/>
    </source>
</evidence>
<feature type="region of interest" description="Disordered" evidence="7">
    <location>
        <begin position="1"/>
        <end position="41"/>
    </location>
</feature>
<accession>A0A1I8IV93</accession>
<feature type="DNA-binding region" description="Homeobox" evidence="6">
    <location>
        <begin position="94"/>
        <end position="156"/>
    </location>
</feature>